<feature type="transmembrane region" description="Helical" evidence="2">
    <location>
        <begin position="79"/>
        <end position="100"/>
    </location>
</feature>
<evidence type="ECO:0000256" key="1">
    <source>
        <dbReference type="SAM" id="MobiDB-lite"/>
    </source>
</evidence>
<feature type="compositionally biased region" description="Low complexity" evidence="1">
    <location>
        <begin position="499"/>
        <end position="509"/>
    </location>
</feature>
<comment type="caution">
    <text evidence="3">The sequence shown here is derived from an EMBL/GenBank/DDBJ whole genome shotgun (WGS) entry which is preliminary data.</text>
</comment>
<dbReference type="Proteomes" id="UP000239494">
    <property type="component" value="Unassembled WGS sequence"/>
</dbReference>
<feature type="region of interest" description="Disordered" evidence="1">
    <location>
        <begin position="473"/>
        <end position="525"/>
    </location>
</feature>
<accession>A0A2T0TGL5</accession>
<keyword evidence="2" id="KW-0812">Transmembrane</keyword>
<sequence>MDRRLADSLFVPVERWGWEPLSQDPRPHPEADSPPEWEEPSEPLGTGARKAAGCLAKVVLGLAAAVLGLLVVGHAYPSVLVAFGLFFLVLLGFVGVLGWSPELRAWWRRRVARDRYDAEYRAWEVRVAEHDRAERRALEAAGSWRTLTLGDPRRVFVFGGTPRDCWAGLLTTVGSSYLGRGGVVAVADFTEEGVAAELAHLAGQRGIPVLDAGIPHGTRPDVLGGLPVDETAELLAVSEPDRSADRLERRVLHLRLLTVVLEAVDGPWSFGRIAAGLRVLAGEPGGGALAAHEVDRLTAAVAVVGAGEQSRTRLAHLAGLLDLLSVVDSPEAAAAEVLWRDSGLSVLSTGGGNEDRKELLDAVVFHRLLRDLRHRRPALLVLAGVEAFDARSLRSVTRQAQRSGMTLVLLSRRLDADSESLLGDSADATIVMRPGTAADAIRAADLIGREHRFVRDRLTDQVGRTITRGVAHTEGETEWPVRPAWPGAGPGAIDRWNATTTLTSSSDTMSRSESESTSRSETTSRVYEYAVEPKSLQELPVTAFLLVEPTADGRRVVAADCNPGIALLDGVR</sequence>
<evidence type="ECO:0000313" key="4">
    <source>
        <dbReference type="Proteomes" id="UP000239494"/>
    </source>
</evidence>
<reference evidence="3 4" key="1">
    <citation type="submission" date="2018-03" db="EMBL/GenBank/DDBJ databases">
        <title>Genomic Encyclopedia of Archaeal and Bacterial Type Strains, Phase II (KMG-II): from individual species to whole genera.</title>
        <authorList>
            <person name="Goeker M."/>
        </authorList>
    </citation>
    <scope>NUCLEOTIDE SEQUENCE [LARGE SCALE GENOMIC DNA]</scope>
    <source>
        <strain evidence="3 4">DSM 44720</strain>
    </source>
</reference>
<evidence type="ECO:0000313" key="3">
    <source>
        <dbReference type="EMBL" id="PRY44842.1"/>
    </source>
</evidence>
<protein>
    <submittedName>
        <fullName evidence="3">Uncharacterized protein</fullName>
    </submittedName>
</protein>
<proteinExistence type="predicted"/>
<dbReference type="AlphaFoldDB" id="A0A2T0TGL5"/>
<keyword evidence="2" id="KW-1133">Transmembrane helix</keyword>
<name>A0A2T0TGL5_9PSEU</name>
<dbReference type="OrthoDB" id="3797687at2"/>
<organism evidence="3 4">
    <name type="scientific">Umezawaea tangerina</name>
    <dbReference type="NCBI Taxonomy" id="84725"/>
    <lineage>
        <taxon>Bacteria</taxon>
        <taxon>Bacillati</taxon>
        <taxon>Actinomycetota</taxon>
        <taxon>Actinomycetes</taxon>
        <taxon>Pseudonocardiales</taxon>
        <taxon>Pseudonocardiaceae</taxon>
        <taxon>Umezawaea</taxon>
    </lineage>
</organism>
<dbReference type="EMBL" id="PVTF01000002">
    <property type="protein sequence ID" value="PRY44842.1"/>
    <property type="molecule type" value="Genomic_DNA"/>
</dbReference>
<feature type="transmembrane region" description="Helical" evidence="2">
    <location>
        <begin position="54"/>
        <end position="73"/>
    </location>
</feature>
<keyword evidence="4" id="KW-1185">Reference proteome</keyword>
<feature type="region of interest" description="Disordered" evidence="1">
    <location>
        <begin position="19"/>
        <end position="44"/>
    </location>
</feature>
<dbReference type="RefSeq" id="WP_146174687.1">
    <property type="nucleotide sequence ID" value="NZ_PVTF01000002.1"/>
</dbReference>
<gene>
    <name evidence="3" type="ORF">CLV43_102407</name>
</gene>
<keyword evidence="2" id="KW-0472">Membrane</keyword>
<evidence type="ECO:0000256" key="2">
    <source>
        <dbReference type="SAM" id="Phobius"/>
    </source>
</evidence>